<evidence type="ECO:0000256" key="1">
    <source>
        <dbReference type="ARBA" id="ARBA00022737"/>
    </source>
</evidence>
<dbReference type="Gene3D" id="2.40.10.500">
    <property type="match status" value="3"/>
</dbReference>
<evidence type="ECO:0000256" key="3">
    <source>
        <dbReference type="SAM" id="MobiDB-lite"/>
    </source>
</evidence>
<feature type="repeat" description="NHL" evidence="2">
    <location>
        <begin position="481"/>
        <end position="514"/>
    </location>
</feature>
<dbReference type="PANTHER" id="PTHR24104">
    <property type="entry name" value="E3 UBIQUITIN-PROTEIN LIGASE NHLRC1-RELATED"/>
    <property type="match status" value="1"/>
</dbReference>
<proteinExistence type="predicted"/>
<dbReference type="EMBL" id="OKRB01000099">
    <property type="protein sequence ID" value="SPE24002.1"/>
    <property type="molecule type" value="Genomic_DNA"/>
</dbReference>
<gene>
    <name evidence="5" type="ORF">SBA5_410044</name>
</gene>
<dbReference type="Proteomes" id="UP000239735">
    <property type="component" value="Unassembled WGS sequence"/>
</dbReference>
<dbReference type="PANTHER" id="PTHR24104:SF25">
    <property type="entry name" value="PROTEIN LIN-41"/>
    <property type="match status" value="1"/>
</dbReference>
<dbReference type="SUPFAM" id="SSF101898">
    <property type="entry name" value="NHL repeat"/>
    <property type="match status" value="3"/>
</dbReference>
<feature type="transmembrane region" description="Helical" evidence="4">
    <location>
        <begin position="1286"/>
        <end position="1305"/>
    </location>
</feature>
<dbReference type="PROSITE" id="PS51125">
    <property type="entry name" value="NHL"/>
    <property type="match status" value="1"/>
</dbReference>
<evidence type="ECO:0000256" key="2">
    <source>
        <dbReference type="PROSITE-ProRule" id="PRU00504"/>
    </source>
</evidence>
<accession>A0A2N9LL90</accession>
<evidence type="ECO:0008006" key="7">
    <source>
        <dbReference type="Google" id="ProtNLM"/>
    </source>
</evidence>
<dbReference type="InterPro" id="IPR011042">
    <property type="entry name" value="6-blade_b-propeller_TolB-like"/>
</dbReference>
<dbReference type="OrthoDB" id="101072at2"/>
<name>A0A2N9LL90_9BACT</name>
<dbReference type="Gene3D" id="2.60.40.10">
    <property type="entry name" value="Immunoglobulins"/>
    <property type="match status" value="1"/>
</dbReference>
<dbReference type="InterPro" id="IPR001258">
    <property type="entry name" value="NHL_repeat"/>
</dbReference>
<dbReference type="InterPro" id="IPR050952">
    <property type="entry name" value="TRIM-NHL_E3_ligases"/>
</dbReference>
<evidence type="ECO:0000313" key="6">
    <source>
        <dbReference type="Proteomes" id="UP000239735"/>
    </source>
</evidence>
<keyword evidence="1" id="KW-0677">Repeat</keyword>
<organism evidence="5 6">
    <name type="scientific">Candidatus Sulfuritelmatomonas gaucii</name>
    <dbReference type="NCBI Taxonomy" id="2043161"/>
    <lineage>
        <taxon>Bacteria</taxon>
        <taxon>Pseudomonadati</taxon>
        <taxon>Acidobacteriota</taxon>
        <taxon>Terriglobia</taxon>
        <taxon>Terriglobales</taxon>
        <taxon>Acidobacteriaceae</taxon>
        <taxon>Candidatus Sulfuritelmatomonas</taxon>
    </lineage>
</organism>
<feature type="transmembrane region" description="Helical" evidence="4">
    <location>
        <begin position="1317"/>
        <end position="1335"/>
    </location>
</feature>
<dbReference type="GO" id="GO:0008270">
    <property type="term" value="F:zinc ion binding"/>
    <property type="evidence" value="ECO:0007669"/>
    <property type="project" value="UniProtKB-KW"/>
</dbReference>
<evidence type="ECO:0000256" key="4">
    <source>
        <dbReference type="SAM" id="Phobius"/>
    </source>
</evidence>
<feature type="region of interest" description="Disordered" evidence="3">
    <location>
        <begin position="1367"/>
        <end position="1391"/>
    </location>
</feature>
<keyword evidence="4" id="KW-0812">Transmembrane</keyword>
<evidence type="ECO:0000313" key="5">
    <source>
        <dbReference type="EMBL" id="SPE24002.1"/>
    </source>
</evidence>
<protein>
    <recommendedName>
        <fullName evidence="7">NHL repeat containing protein</fullName>
    </recommendedName>
</protein>
<sequence>MVATSSTNLRRLAGFASALVLLSLCLTGLAAGQGSPLVTVSSAAGMSHPTGWGTLQQTAIDQAGDWLVVDWVNGGVYEFPAGGGSAITLVAAPGLGGGYENPAILIDPGNNLYLGANWNNGLVMFPWDAAQNTWDGLSSVTPTNATTAICTNSGKGNGTNCWAQYGISGYSQGYFQPWGVSVGINNTILVGNQNSNNFIMSLGVNNAWTNPTHGNVTVEEISAMTKRPISVAQDPAGNIYFVEDSGGLSGLYRIPAGASLLAGDNDASITRVDPNLPSVSGVITDSAGNLYVSDSKDGVFLIPNPAGTPQTANAVMLSPVPTVGEVAIDWARNVLYVPTNQTQNNNKADAALVRFGYTDMGASAVGAASTTNGMVGFGFNPATGSTVTPAKFAIIEAGVTKPDFAISSTSPTTGACTAGTAYGPNSGCLAQITMTPTVVGDISAKLVALDANNNVLASIALHGSGTGSNIQVSPAAESAIGAGLKTPSQVAVDAAGNVYVADAGLGKVLKYAAGSGSSATPVSIGTGLTSPTGVAVDGAGDVFIADSSSGTVYEIPYGPSGLVAAGQTTLVTGLGAGLNLAADGLGNLYIADPANKRVVKLSNLSASTSSNLGQAETMLTTGFTAPSSVAIGPNNSLYVVDGANLFKFTGGTGASTTLLNNLNGATGIAIDASGAVYISEAGGTTRIPLIGGALTPANETTIAVSVTIPMGVALDRAGNAYLVDGAALNVHLVAISGVVTLPTPTSLTASTQATATIVNSGNLPLNIKSYSSTNSVDFIAADGTCISGSPVAPGSTCQTVVTFNPGPGEQGTLTSQIGIGSDAPSSPALINVSGTGLALANSVSAGALMTSAEVVNTPLNVTITPKTGSGAAPSGTVTVTYPSWTVKAGAAGSVETIVPTTITTPAQALDKTGKATVVLYPVMAGSQTFTINYSGDRAYGRSTQTVTGTVAKSNVALIKEPPIPDPTDINLPFVMPGNGTGAAPYDGSVLPWQYSFTLSVLTKYGIPTGTLTVDDDSTACPAGTSSTSMGTATCALASYKGIACPQNSANSNQVLQNGAADPKTLVGSAVGNQPFATACLYQVPQGTTYTPVIYTHYVTPVFSGDANFNPSNGTPMLFQATRGPLVQLGTPASPATTTAPSLTVSSGGSASINLTLTSILGYGIAGKNGLLNNATFPVTLTCDNLPPHATCSFNYPTPDPSISTAVDIPFPSDCTTANVAQGQSVNPPPQGTGNSCVISYTPVPVTIPATSTTPASTVMMTTGTGQVTMTINTNVTVGTTTASSNVSPATVTLAAIFGFGMVGLFFRRKAFEKSRQFLMVVLVALAVALAVSVTACSTTNLSPETVLKSPSGTYAVTVTAQQVGNQCEPAAPSPSDNCTTSSGGTGQLAHGSNNPVSLPFYVNVTVQ</sequence>
<dbReference type="Gene3D" id="2.120.10.30">
    <property type="entry name" value="TolB, C-terminal domain"/>
    <property type="match status" value="2"/>
</dbReference>
<keyword evidence="4" id="KW-0472">Membrane</keyword>
<dbReference type="InterPro" id="IPR013783">
    <property type="entry name" value="Ig-like_fold"/>
</dbReference>
<keyword evidence="4" id="KW-1133">Transmembrane helix</keyword>
<reference evidence="6" key="1">
    <citation type="submission" date="2018-02" db="EMBL/GenBank/DDBJ databases">
        <authorList>
            <person name="Hausmann B."/>
        </authorList>
    </citation>
    <scope>NUCLEOTIDE SEQUENCE [LARGE SCALE GENOMIC DNA]</scope>
    <source>
        <strain evidence="6">Peat soil MAG SbA5</strain>
    </source>
</reference>